<evidence type="ECO:0000313" key="3">
    <source>
        <dbReference type="Proteomes" id="UP000265520"/>
    </source>
</evidence>
<dbReference type="AlphaFoldDB" id="A0A392R5V8"/>
<name>A0A392R5V8_9FABA</name>
<evidence type="ECO:0000256" key="1">
    <source>
        <dbReference type="SAM" id="MobiDB-lite"/>
    </source>
</evidence>
<protein>
    <submittedName>
        <fullName evidence="2">Uncharacterized protein</fullName>
    </submittedName>
</protein>
<dbReference type="Proteomes" id="UP000265520">
    <property type="component" value="Unassembled WGS sequence"/>
</dbReference>
<comment type="caution">
    <text evidence="2">The sequence shown here is derived from an EMBL/GenBank/DDBJ whole genome shotgun (WGS) entry which is preliminary data.</text>
</comment>
<evidence type="ECO:0000313" key="2">
    <source>
        <dbReference type="EMBL" id="MCI31983.1"/>
    </source>
</evidence>
<keyword evidence="3" id="KW-1185">Reference proteome</keyword>
<feature type="non-terminal residue" evidence="2">
    <location>
        <position position="1"/>
    </location>
</feature>
<sequence length="55" mass="6049">EDQRTITESFHLPGENQRGSVSISLLVASTRSTTAQEHTRSLGLAARLAQRRRAS</sequence>
<reference evidence="2 3" key="1">
    <citation type="journal article" date="2018" name="Front. Plant Sci.">
        <title>Red Clover (Trifolium pratense) and Zigzag Clover (T. medium) - A Picture of Genomic Similarities and Differences.</title>
        <authorList>
            <person name="Dluhosova J."/>
            <person name="Istvanek J."/>
            <person name="Nedelnik J."/>
            <person name="Repkova J."/>
        </authorList>
    </citation>
    <scope>NUCLEOTIDE SEQUENCE [LARGE SCALE GENOMIC DNA]</scope>
    <source>
        <strain evidence="3">cv. 10/8</strain>
        <tissue evidence="2">Leaf</tissue>
    </source>
</reference>
<feature type="region of interest" description="Disordered" evidence="1">
    <location>
        <begin position="32"/>
        <end position="55"/>
    </location>
</feature>
<accession>A0A392R5V8</accession>
<proteinExistence type="predicted"/>
<dbReference type="EMBL" id="LXQA010191717">
    <property type="protein sequence ID" value="MCI31983.1"/>
    <property type="molecule type" value="Genomic_DNA"/>
</dbReference>
<organism evidence="2 3">
    <name type="scientific">Trifolium medium</name>
    <dbReference type="NCBI Taxonomy" id="97028"/>
    <lineage>
        <taxon>Eukaryota</taxon>
        <taxon>Viridiplantae</taxon>
        <taxon>Streptophyta</taxon>
        <taxon>Embryophyta</taxon>
        <taxon>Tracheophyta</taxon>
        <taxon>Spermatophyta</taxon>
        <taxon>Magnoliopsida</taxon>
        <taxon>eudicotyledons</taxon>
        <taxon>Gunneridae</taxon>
        <taxon>Pentapetalae</taxon>
        <taxon>rosids</taxon>
        <taxon>fabids</taxon>
        <taxon>Fabales</taxon>
        <taxon>Fabaceae</taxon>
        <taxon>Papilionoideae</taxon>
        <taxon>50 kb inversion clade</taxon>
        <taxon>NPAAA clade</taxon>
        <taxon>Hologalegina</taxon>
        <taxon>IRL clade</taxon>
        <taxon>Trifolieae</taxon>
        <taxon>Trifolium</taxon>
    </lineage>
</organism>